<keyword evidence="5" id="KW-1185">Reference proteome</keyword>
<dbReference type="EMBL" id="FQZU01000006">
    <property type="protein sequence ID" value="SHJ29943.1"/>
    <property type="molecule type" value="Genomic_DNA"/>
</dbReference>
<dbReference type="PANTHER" id="PTHR43798:SF31">
    <property type="entry name" value="AB HYDROLASE SUPERFAMILY PROTEIN YCLE"/>
    <property type="match status" value="1"/>
</dbReference>
<evidence type="ECO:0000256" key="2">
    <source>
        <dbReference type="SAM" id="MobiDB-lite"/>
    </source>
</evidence>
<dbReference type="SUPFAM" id="SSF53474">
    <property type="entry name" value="alpha/beta-Hydrolases"/>
    <property type="match status" value="1"/>
</dbReference>
<accession>A0A1M6I661</accession>
<dbReference type="STRING" id="1121393.SAMN02745216_01367"/>
<evidence type="ECO:0000313" key="4">
    <source>
        <dbReference type="EMBL" id="SHJ29943.1"/>
    </source>
</evidence>
<protein>
    <submittedName>
        <fullName evidence="4">Pimeloyl-ACP methyl ester carboxylesterase</fullName>
    </submittedName>
</protein>
<dbReference type="InterPro" id="IPR000073">
    <property type="entry name" value="AB_hydrolase_1"/>
</dbReference>
<dbReference type="PANTHER" id="PTHR43798">
    <property type="entry name" value="MONOACYLGLYCEROL LIPASE"/>
    <property type="match status" value="1"/>
</dbReference>
<dbReference type="GO" id="GO:0016020">
    <property type="term" value="C:membrane"/>
    <property type="evidence" value="ECO:0007669"/>
    <property type="project" value="TreeGrafter"/>
</dbReference>
<dbReference type="Pfam" id="PF00561">
    <property type="entry name" value="Abhydrolase_1"/>
    <property type="match status" value="1"/>
</dbReference>
<evidence type="ECO:0000256" key="1">
    <source>
        <dbReference type="ARBA" id="ARBA00022801"/>
    </source>
</evidence>
<dbReference type="RefSeq" id="WP_073474322.1">
    <property type="nucleotide sequence ID" value="NZ_FQZU01000006.1"/>
</dbReference>
<reference evidence="5" key="1">
    <citation type="submission" date="2016-11" db="EMBL/GenBank/DDBJ databases">
        <authorList>
            <person name="Varghese N."/>
            <person name="Submissions S."/>
        </authorList>
    </citation>
    <scope>NUCLEOTIDE SEQUENCE [LARGE SCALE GENOMIC DNA]</scope>
    <source>
        <strain evidence="5">DSM 16219</strain>
    </source>
</reference>
<evidence type="ECO:0000313" key="5">
    <source>
        <dbReference type="Proteomes" id="UP000183994"/>
    </source>
</evidence>
<dbReference type="AlphaFoldDB" id="A0A1M6I661"/>
<evidence type="ECO:0000259" key="3">
    <source>
        <dbReference type="Pfam" id="PF00561"/>
    </source>
</evidence>
<name>A0A1M6I661_9BACT</name>
<feature type="compositionally biased region" description="Basic residues" evidence="2">
    <location>
        <begin position="297"/>
        <end position="313"/>
    </location>
</feature>
<dbReference type="OrthoDB" id="9804723at2"/>
<feature type="region of interest" description="Disordered" evidence="2">
    <location>
        <begin position="291"/>
        <end position="313"/>
    </location>
</feature>
<keyword evidence="1" id="KW-0378">Hydrolase</keyword>
<dbReference type="GO" id="GO:0016787">
    <property type="term" value="F:hydrolase activity"/>
    <property type="evidence" value="ECO:0007669"/>
    <property type="project" value="UniProtKB-KW"/>
</dbReference>
<dbReference type="Proteomes" id="UP000183994">
    <property type="component" value="Unassembled WGS sequence"/>
</dbReference>
<dbReference type="Gene3D" id="3.40.50.1820">
    <property type="entry name" value="alpha/beta hydrolase"/>
    <property type="match status" value="1"/>
</dbReference>
<dbReference type="InterPro" id="IPR050266">
    <property type="entry name" value="AB_hydrolase_sf"/>
</dbReference>
<sequence>MAASSTVKSFDGTRIHYRTQGEGPVMCACNGIGVSTFFWNYLVKYFSKSHRVIVWDYRFHGKSGPGPDYDGLTMETNARDLLAVLDGAKADKAVLLGHSMGVQTILEFYRQHPDRCSALIPVLGAYGRPLDTFLGTDIFKYLFAFGFYPMFLFPGAVQKAVRTGLKVLFSDYVAWPGARLTGLVNFQHIRKKDLHLYLDHLKTLDLRAFMAMAKHMQEHSARAILPEITVPVLVIAGEDDLFTPLEISKDMHGMIPHSELLVIPRGSHAALVEQPELMNLRIEKFLRERVENPCPPGKKRKSLRAKGKMKKTG</sequence>
<proteinExistence type="predicted"/>
<gene>
    <name evidence="4" type="ORF">SAMN02745216_01367</name>
</gene>
<dbReference type="InterPro" id="IPR029058">
    <property type="entry name" value="AB_hydrolase_fold"/>
</dbReference>
<feature type="domain" description="AB hydrolase-1" evidence="3">
    <location>
        <begin position="24"/>
        <end position="274"/>
    </location>
</feature>
<organism evidence="4 5">
    <name type="scientific">Desulfatibacillum alkenivorans DSM 16219</name>
    <dbReference type="NCBI Taxonomy" id="1121393"/>
    <lineage>
        <taxon>Bacteria</taxon>
        <taxon>Pseudomonadati</taxon>
        <taxon>Thermodesulfobacteriota</taxon>
        <taxon>Desulfobacteria</taxon>
        <taxon>Desulfobacterales</taxon>
        <taxon>Desulfatibacillaceae</taxon>
        <taxon>Desulfatibacillum</taxon>
    </lineage>
</organism>